<accession>A0A4Q9MXG7</accession>
<gene>
    <name evidence="1" type="ORF">BD311DRAFT_510914</name>
</gene>
<dbReference type="Proteomes" id="UP000292957">
    <property type="component" value="Unassembled WGS sequence"/>
</dbReference>
<dbReference type="EMBL" id="ML143393">
    <property type="protein sequence ID" value="TBU32794.1"/>
    <property type="molecule type" value="Genomic_DNA"/>
</dbReference>
<dbReference type="AlphaFoldDB" id="A0A4Q9MXG7"/>
<reference evidence="1" key="1">
    <citation type="submission" date="2019-01" db="EMBL/GenBank/DDBJ databases">
        <title>Draft genome sequences of three monokaryotic isolates of the white-rot basidiomycete fungus Dichomitus squalens.</title>
        <authorList>
            <consortium name="DOE Joint Genome Institute"/>
            <person name="Lopez S.C."/>
            <person name="Andreopoulos B."/>
            <person name="Pangilinan J."/>
            <person name="Lipzen A."/>
            <person name="Riley R."/>
            <person name="Ahrendt S."/>
            <person name="Ng V."/>
            <person name="Barry K."/>
            <person name="Daum C."/>
            <person name="Grigoriev I.V."/>
            <person name="Hilden K.S."/>
            <person name="Makela M.R."/>
            <person name="de Vries R.P."/>
        </authorList>
    </citation>
    <scope>NUCLEOTIDE SEQUENCE [LARGE SCALE GENOMIC DNA]</scope>
    <source>
        <strain evidence="1">OM18370.1</strain>
    </source>
</reference>
<sequence>MCFTIMAVAVCGGMDQSFAELSVTLSVHHGYPGQVGLNGPLAFFVLRRSGTGLTKAANGKGVFDCATHRMIDDTRLIRYCMSMPLALAVADAWPLEAILLTYCRTCSRCGFGQDKTLLSQRRRHWFYKGLHSSTHKTTASPARSEPIGILENEIGAGFGPARIPYSIPRKNTHQEVLRRI</sequence>
<protein>
    <submittedName>
        <fullName evidence="1">Uncharacterized protein</fullName>
    </submittedName>
</protein>
<organism evidence="1">
    <name type="scientific">Dichomitus squalens</name>
    <dbReference type="NCBI Taxonomy" id="114155"/>
    <lineage>
        <taxon>Eukaryota</taxon>
        <taxon>Fungi</taxon>
        <taxon>Dikarya</taxon>
        <taxon>Basidiomycota</taxon>
        <taxon>Agaricomycotina</taxon>
        <taxon>Agaricomycetes</taxon>
        <taxon>Polyporales</taxon>
        <taxon>Polyporaceae</taxon>
        <taxon>Dichomitus</taxon>
    </lineage>
</organism>
<proteinExistence type="predicted"/>
<name>A0A4Q9MXG7_9APHY</name>
<evidence type="ECO:0000313" key="1">
    <source>
        <dbReference type="EMBL" id="TBU32794.1"/>
    </source>
</evidence>